<feature type="chain" id="PRO_5041273023" evidence="1">
    <location>
        <begin position="20"/>
        <end position="210"/>
    </location>
</feature>
<evidence type="ECO:0000313" key="3">
    <source>
        <dbReference type="Proteomes" id="UP001172673"/>
    </source>
</evidence>
<comment type="caution">
    <text evidence="2">The sequence shown here is derived from an EMBL/GenBank/DDBJ whole genome shotgun (WGS) entry which is preliminary data.</text>
</comment>
<sequence length="210" mass="22432">MHALPRFLALTFVVWGSSAAADATAPDPVRQLLYIAPTSNTCAGATYANECATSSSSTVQAILDGFSKYNIKTAPEQAALLSWMVYESAEFKYNQNHFPAPGKPGQGTRCMMSPTFVKEYASSIPELQAKVSTDAAATLALVQSDQYSFAAAAWYYNAHCSDAQKKQVQAGGQNNWQTAFITGCVGTTLDDKRVAYWKSACQALGVAVAA</sequence>
<dbReference type="Proteomes" id="UP001172673">
    <property type="component" value="Unassembled WGS sequence"/>
</dbReference>
<accession>A0AA39CPT8</accession>
<dbReference type="AlphaFoldDB" id="A0AA39CPT8"/>
<evidence type="ECO:0000256" key="1">
    <source>
        <dbReference type="SAM" id="SignalP"/>
    </source>
</evidence>
<dbReference type="EMBL" id="JAPDRK010000002">
    <property type="protein sequence ID" value="KAJ9615550.1"/>
    <property type="molecule type" value="Genomic_DNA"/>
</dbReference>
<keyword evidence="3" id="KW-1185">Reference proteome</keyword>
<organism evidence="2 3">
    <name type="scientific">Cladophialophora chaetospira</name>
    <dbReference type="NCBI Taxonomy" id="386627"/>
    <lineage>
        <taxon>Eukaryota</taxon>
        <taxon>Fungi</taxon>
        <taxon>Dikarya</taxon>
        <taxon>Ascomycota</taxon>
        <taxon>Pezizomycotina</taxon>
        <taxon>Eurotiomycetes</taxon>
        <taxon>Chaetothyriomycetidae</taxon>
        <taxon>Chaetothyriales</taxon>
        <taxon>Herpotrichiellaceae</taxon>
        <taxon>Cladophialophora</taxon>
    </lineage>
</organism>
<reference evidence="2" key="1">
    <citation type="submission" date="2022-10" db="EMBL/GenBank/DDBJ databases">
        <title>Culturing micro-colonial fungi from biological soil crusts in the Mojave desert and describing Neophaeococcomyces mojavensis, and introducing the new genera and species Taxawa tesnikishii.</title>
        <authorList>
            <person name="Kurbessoian T."/>
            <person name="Stajich J.E."/>
        </authorList>
    </citation>
    <scope>NUCLEOTIDE SEQUENCE</scope>
    <source>
        <strain evidence="2">TK_41</strain>
    </source>
</reference>
<keyword evidence="1" id="KW-0732">Signal</keyword>
<name>A0AA39CPT8_9EURO</name>
<feature type="signal peptide" evidence="1">
    <location>
        <begin position="1"/>
        <end position="19"/>
    </location>
</feature>
<gene>
    <name evidence="2" type="ORF">H2200_001625</name>
</gene>
<proteinExistence type="predicted"/>
<evidence type="ECO:0000313" key="2">
    <source>
        <dbReference type="EMBL" id="KAJ9615550.1"/>
    </source>
</evidence>
<protein>
    <submittedName>
        <fullName evidence="2">Uncharacterized protein</fullName>
    </submittedName>
</protein>